<evidence type="ECO:0000259" key="5">
    <source>
        <dbReference type="PROSITE" id="PS50977"/>
    </source>
</evidence>
<reference evidence="6 7" key="1">
    <citation type="journal article" date="2014" name="Int. J. Syst. Evol. Microbiol.">
        <title>Complete genome sequence of Corynebacterium casei LMG S-19264T (=DSM 44701T), isolated from a smear-ripened cheese.</title>
        <authorList>
            <consortium name="US DOE Joint Genome Institute (JGI-PGF)"/>
            <person name="Walter F."/>
            <person name="Albersmeier A."/>
            <person name="Kalinowski J."/>
            <person name="Ruckert C."/>
        </authorList>
    </citation>
    <scope>NUCLEOTIDE SEQUENCE [LARGE SCALE GENOMIC DNA]</scope>
    <source>
        <strain evidence="6 7">JCM 4677</strain>
    </source>
</reference>
<dbReference type="EMBL" id="AP023440">
    <property type="protein sequence ID" value="BCL28946.1"/>
    <property type="molecule type" value="Genomic_DNA"/>
</dbReference>
<dbReference type="Gene3D" id="1.10.10.60">
    <property type="entry name" value="Homeodomain-like"/>
    <property type="match status" value="1"/>
</dbReference>
<dbReference type="SUPFAM" id="SSF46689">
    <property type="entry name" value="Homeodomain-like"/>
    <property type="match status" value="1"/>
</dbReference>
<dbReference type="PROSITE" id="PS50977">
    <property type="entry name" value="HTH_TETR_2"/>
    <property type="match status" value="1"/>
</dbReference>
<evidence type="ECO:0000256" key="4">
    <source>
        <dbReference type="PROSITE-ProRule" id="PRU00335"/>
    </source>
</evidence>
<dbReference type="Proteomes" id="UP000516444">
    <property type="component" value="Chromosome"/>
</dbReference>
<accession>A0A7G1P576</accession>
<evidence type="ECO:0000313" key="6">
    <source>
        <dbReference type="EMBL" id="BCL28946.1"/>
    </source>
</evidence>
<dbReference type="PANTHER" id="PTHR30055">
    <property type="entry name" value="HTH-TYPE TRANSCRIPTIONAL REGULATOR RUTR"/>
    <property type="match status" value="1"/>
</dbReference>
<dbReference type="Gene3D" id="1.10.357.10">
    <property type="entry name" value="Tetracycline Repressor, domain 2"/>
    <property type="match status" value="1"/>
</dbReference>
<evidence type="ECO:0000313" key="7">
    <source>
        <dbReference type="Proteomes" id="UP000516444"/>
    </source>
</evidence>
<keyword evidence="7" id="KW-1185">Reference proteome</keyword>
<evidence type="ECO:0000256" key="1">
    <source>
        <dbReference type="ARBA" id="ARBA00023015"/>
    </source>
</evidence>
<dbReference type="InterPro" id="IPR001647">
    <property type="entry name" value="HTH_TetR"/>
</dbReference>
<dbReference type="KEGG" id="sgm:GCM10017557_38050"/>
<keyword evidence="3" id="KW-0804">Transcription</keyword>
<dbReference type="PANTHER" id="PTHR30055:SF238">
    <property type="entry name" value="MYCOFACTOCIN BIOSYNTHESIS TRANSCRIPTIONAL REGULATOR MFTR-RELATED"/>
    <property type="match status" value="1"/>
</dbReference>
<dbReference type="GO" id="GO:0003700">
    <property type="term" value="F:DNA-binding transcription factor activity"/>
    <property type="evidence" value="ECO:0007669"/>
    <property type="project" value="TreeGrafter"/>
</dbReference>
<evidence type="ECO:0000256" key="2">
    <source>
        <dbReference type="ARBA" id="ARBA00023125"/>
    </source>
</evidence>
<dbReference type="Pfam" id="PF17754">
    <property type="entry name" value="TetR_C_14"/>
    <property type="match status" value="1"/>
</dbReference>
<evidence type="ECO:0000256" key="3">
    <source>
        <dbReference type="ARBA" id="ARBA00023163"/>
    </source>
</evidence>
<dbReference type="GO" id="GO:0000976">
    <property type="term" value="F:transcription cis-regulatory region binding"/>
    <property type="evidence" value="ECO:0007669"/>
    <property type="project" value="TreeGrafter"/>
</dbReference>
<dbReference type="InterPro" id="IPR009057">
    <property type="entry name" value="Homeodomain-like_sf"/>
</dbReference>
<dbReference type="InterPro" id="IPR050109">
    <property type="entry name" value="HTH-type_TetR-like_transc_reg"/>
</dbReference>
<sequence>MPISVQPPCGRRSDAVARTRKDNHLPIAQHFHHPLDLTWDAISLVRHSTTYDVQYRWAMKNANQAPRGARERATRAMRAEVAATVQDLVLDRGYEETTIDDICAAAEISRSTFFRYFHSKEEALFGTTDDAGEYLRDSLAARPPGEAPWVAMRRALSPLIDQYEGHDERTLRLTRLMVNTPALAAWHRQENARWHVLLHDEIARRLGADPADAADPRANAVIAAALGCVEAALIAWTSTNQPHTLAQILDRAMGAAFSSPHP</sequence>
<proteinExistence type="predicted"/>
<keyword evidence="1" id="KW-0805">Transcription regulation</keyword>
<keyword evidence="2 4" id="KW-0238">DNA-binding</keyword>
<name>A0A7G1P576_9ACTN</name>
<organism evidence="6 7">
    <name type="scientific">Streptomyces aurantiacus</name>
    <dbReference type="NCBI Taxonomy" id="47760"/>
    <lineage>
        <taxon>Bacteria</taxon>
        <taxon>Bacillati</taxon>
        <taxon>Actinomycetota</taxon>
        <taxon>Actinomycetes</taxon>
        <taxon>Kitasatosporales</taxon>
        <taxon>Streptomycetaceae</taxon>
        <taxon>Streptomyces</taxon>
        <taxon>Streptomyces aurantiacus group</taxon>
    </lineage>
</organism>
<dbReference type="AlphaFoldDB" id="A0A7G1P576"/>
<protein>
    <recommendedName>
        <fullName evidence="5">HTH tetR-type domain-containing protein</fullName>
    </recommendedName>
</protein>
<dbReference type="Pfam" id="PF00440">
    <property type="entry name" value="TetR_N"/>
    <property type="match status" value="1"/>
</dbReference>
<gene>
    <name evidence="6" type="ORF">GCM10017557_38050</name>
</gene>
<dbReference type="InterPro" id="IPR041347">
    <property type="entry name" value="MftR_C"/>
</dbReference>
<feature type="domain" description="HTH tetR-type" evidence="5">
    <location>
        <begin position="75"/>
        <end position="135"/>
    </location>
</feature>
<feature type="DNA-binding region" description="H-T-H motif" evidence="4">
    <location>
        <begin position="98"/>
        <end position="117"/>
    </location>
</feature>